<comment type="caution">
    <text evidence="2">The sequence shown here is derived from an EMBL/GenBank/DDBJ whole genome shotgun (WGS) entry which is preliminary data.</text>
</comment>
<keyword evidence="1" id="KW-0812">Transmembrane</keyword>
<dbReference type="OrthoDB" id="10565471at2759"/>
<evidence type="ECO:0000313" key="3">
    <source>
        <dbReference type="Proteomes" id="UP000243217"/>
    </source>
</evidence>
<feature type="transmembrane region" description="Helical" evidence="1">
    <location>
        <begin position="20"/>
        <end position="38"/>
    </location>
</feature>
<feature type="transmembrane region" description="Helical" evidence="1">
    <location>
        <begin position="350"/>
        <end position="370"/>
    </location>
</feature>
<feature type="transmembrane region" description="Helical" evidence="1">
    <location>
        <begin position="80"/>
        <end position="104"/>
    </location>
</feature>
<feature type="transmembrane region" description="Helical" evidence="1">
    <location>
        <begin position="50"/>
        <end position="68"/>
    </location>
</feature>
<feature type="transmembrane region" description="Helical" evidence="1">
    <location>
        <begin position="382"/>
        <end position="399"/>
    </location>
</feature>
<keyword evidence="3" id="KW-1185">Reference proteome</keyword>
<feature type="transmembrane region" description="Helical" evidence="1">
    <location>
        <begin position="111"/>
        <end position="134"/>
    </location>
</feature>
<organism evidence="2 3">
    <name type="scientific">Thraustotheca clavata</name>
    <dbReference type="NCBI Taxonomy" id="74557"/>
    <lineage>
        <taxon>Eukaryota</taxon>
        <taxon>Sar</taxon>
        <taxon>Stramenopiles</taxon>
        <taxon>Oomycota</taxon>
        <taxon>Saprolegniomycetes</taxon>
        <taxon>Saprolegniales</taxon>
        <taxon>Achlyaceae</taxon>
        <taxon>Thraustotheca</taxon>
    </lineage>
</organism>
<dbReference type="Proteomes" id="UP000243217">
    <property type="component" value="Unassembled WGS sequence"/>
</dbReference>
<evidence type="ECO:0000313" key="2">
    <source>
        <dbReference type="EMBL" id="OQS02324.1"/>
    </source>
</evidence>
<reference evidence="2 3" key="1">
    <citation type="journal article" date="2014" name="Genome Biol. Evol.">
        <title>The secreted proteins of Achlya hypogyna and Thraustotheca clavata identify the ancestral oomycete secretome and reveal gene acquisitions by horizontal gene transfer.</title>
        <authorList>
            <person name="Misner I."/>
            <person name="Blouin N."/>
            <person name="Leonard G."/>
            <person name="Richards T.A."/>
            <person name="Lane C.E."/>
        </authorList>
    </citation>
    <scope>NUCLEOTIDE SEQUENCE [LARGE SCALE GENOMIC DNA]</scope>
    <source>
        <strain evidence="2 3">ATCC 34112</strain>
    </source>
</reference>
<gene>
    <name evidence="2" type="ORF">THRCLA_05289</name>
</gene>
<sequence>MLKLYNLHLYSTSIILHQPLLLDEWFFFGYIGLYQWVFGHREVISFKRDAGIVTILSEPLSGISFAVHEKDIPSTTSQCLWITTIATTFVLLAVALATIAIYIGCESKSSYHLFFLIAFATAIIVLSASNIVFYSSGGLGQFQFELRLVGYCFLLASEASWLTDVTTDILLVFTEDITLVQAPLSSLPFWLAIVFLESFSPIRATASVEQSCASINMDKDLTCTSGVVNVGPLNRALVIVGLNLMCLIIATVLAKLYHIQHEKSMMNMLPASALAFCSPNGSVWTIDASIASMCGIFRYYHNGVQQILDTKLWIIFTEHELSPIETRITPRLDYVLTINSTLAQQRKQQFMLLAGLLCFIRTVVGSISYIRLADVNFGFDFWWAKFNSTGTLTFIANWYDKYRIFTTQKKTLLLHIPHYIL</sequence>
<keyword evidence="1" id="KW-0472">Membrane</keyword>
<proteinExistence type="predicted"/>
<name>A0A1V9ZWE1_9STRA</name>
<protein>
    <recommendedName>
        <fullName evidence="4">Transmembrane protein</fullName>
    </recommendedName>
</protein>
<evidence type="ECO:0000256" key="1">
    <source>
        <dbReference type="SAM" id="Phobius"/>
    </source>
</evidence>
<keyword evidence="1" id="KW-1133">Transmembrane helix</keyword>
<accession>A0A1V9ZWE1</accession>
<feature type="transmembrane region" description="Helical" evidence="1">
    <location>
        <begin position="236"/>
        <end position="257"/>
    </location>
</feature>
<dbReference type="AlphaFoldDB" id="A0A1V9ZWE1"/>
<dbReference type="EMBL" id="JNBS01001151">
    <property type="protein sequence ID" value="OQS02324.1"/>
    <property type="molecule type" value="Genomic_DNA"/>
</dbReference>
<evidence type="ECO:0008006" key="4">
    <source>
        <dbReference type="Google" id="ProtNLM"/>
    </source>
</evidence>